<evidence type="ECO:0000313" key="2">
    <source>
        <dbReference type="Proteomes" id="UP000027002"/>
    </source>
</evidence>
<dbReference type="Proteomes" id="UP000027002">
    <property type="component" value="Chromosome 1"/>
</dbReference>
<gene>
    <name evidence="1" type="ORF">UV8b_01249</name>
</gene>
<dbReference type="AlphaFoldDB" id="A0A8E5HKM9"/>
<accession>A0A8E5HKM9</accession>
<dbReference type="RefSeq" id="XP_042994681.1">
    <property type="nucleotide sequence ID" value="XM_043138747.1"/>
</dbReference>
<dbReference type="KEGG" id="uvi:66062027"/>
<protein>
    <submittedName>
        <fullName evidence="1">Uncharacterized protein</fullName>
    </submittedName>
</protein>
<keyword evidence="2" id="KW-1185">Reference proteome</keyword>
<organism evidence="1 2">
    <name type="scientific">Ustilaginoidea virens</name>
    <name type="common">Rice false smut fungus</name>
    <name type="synonym">Villosiclava virens</name>
    <dbReference type="NCBI Taxonomy" id="1159556"/>
    <lineage>
        <taxon>Eukaryota</taxon>
        <taxon>Fungi</taxon>
        <taxon>Dikarya</taxon>
        <taxon>Ascomycota</taxon>
        <taxon>Pezizomycotina</taxon>
        <taxon>Sordariomycetes</taxon>
        <taxon>Hypocreomycetidae</taxon>
        <taxon>Hypocreales</taxon>
        <taxon>Clavicipitaceae</taxon>
        <taxon>Ustilaginoidea</taxon>
    </lineage>
</organism>
<proteinExistence type="predicted"/>
<sequence>MSSSTYYGVHTTYVRTPYKSCAYAPARPPLQPQVAASSPRLTQVAASRQTQILKSPSPPPSPTLAFQVPKVRMYVPAAYRGTTLCISFSFLPSAKRPRPREEKFQSELLHSAALEPVNGPRPDPHLGRSQHENELNQGCTACPADIVTSFSSGTTSIAHQAARNDSLLPPMPQLQTFPHGGSTHRHTVLGARDARCSVLDAR</sequence>
<dbReference type="EMBL" id="CP072753">
    <property type="protein sequence ID" value="QUC17008.1"/>
    <property type="molecule type" value="Genomic_DNA"/>
</dbReference>
<reference evidence="1" key="1">
    <citation type="submission" date="2020-03" db="EMBL/GenBank/DDBJ databases">
        <title>A mixture of massive structural variations and highly conserved coding sequences in Ustilaginoidea virens genome.</title>
        <authorList>
            <person name="Zhang K."/>
            <person name="Zhao Z."/>
            <person name="Zhang Z."/>
            <person name="Li Y."/>
            <person name="Hsiang T."/>
            <person name="Sun W."/>
        </authorList>
    </citation>
    <scope>NUCLEOTIDE SEQUENCE</scope>
    <source>
        <strain evidence="1">UV-8b</strain>
    </source>
</reference>
<name>A0A8E5HKM9_USTVR</name>
<evidence type="ECO:0000313" key="1">
    <source>
        <dbReference type="EMBL" id="QUC17008.1"/>
    </source>
</evidence>
<dbReference type="GeneID" id="66062027"/>